<comment type="caution">
    <text evidence="1">The sequence shown here is derived from an EMBL/GenBank/DDBJ whole genome shotgun (WGS) entry which is preliminary data.</text>
</comment>
<dbReference type="OrthoDB" id="2987506at2759"/>
<name>A0A409YY67_9AGAR</name>
<dbReference type="InParanoid" id="A0A409YY67"/>
<proteinExistence type="predicted"/>
<evidence type="ECO:0000313" key="1">
    <source>
        <dbReference type="EMBL" id="PPR07975.1"/>
    </source>
</evidence>
<sequence>MTTRTLIVEIDDTQLVSLPYGINLCIAMQVNCISNVVWASRKLEHLSKKNPFQWTDEYQIFGAHADFISNNPLNIRFGQMTTYSADGYISSPVDDPDVVGNTIRVHNDFDDAYIGISAKLEGEYLPVFVSPTPLVLQADTDFKPVDNVIVFWSSTDTTSTMTSHITGPSIEVDLTAQATQTVSFTGPPNQGKFFPGPLPPPAA</sequence>
<dbReference type="EMBL" id="NHTK01000208">
    <property type="protein sequence ID" value="PPR07975.1"/>
    <property type="molecule type" value="Genomic_DNA"/>
</dbReference>
<organism evidence="1 2">
    <name type="scientific">Panaeolus cyanescens</name>
    <dbReference type="NCBI Taxonomy" id="181874"/>
    <lineage>
        <taxon>Eukaryota</taxon>
        <taxon>Fungi</taxon>
        <taxon>Dikarya</taxon>
        <taxon>Basidiomycota</taxon>
        <taxon>Agaricomycotina</taxon>
        <taxon>Agaricomycetes</taxon>
        <taxon>Agaricomycetidae</taxon>
        <taxon>Agaricales</taxon>
        <taxon>Agaricineae</taxon>
        <taxon>Galeropsidaceae</taxon>
        <taxon>Panaeolus</taxon>
    </lineage>
</organism>
<protein>
    <submittedName>
        <fullName evidence="1">Uncharacterized protein</fullName>
    </submittedName>
</protein>
<keyword evidence="2" id="KW-1185">Reference proteome</keyword>
<gene>
    <name evidence="1" type="ORF">CVT24_002712</name>
</gene>
<evidence type="ECO:0000313" key="2">
    <source>
        <dbReference type="Proteomes" id="UP000284842"/>
    </source>
</evidence>
<dbReference type="AlphaFoldDB" id="A0A409YY67"/>
<reference evidence="1 2" key="1">
    <citation type="journal article" date="2018" name="Evol. Lett.">
        <title>Horizontal gene cluster transfer increased hallucinogenic mushroom diversity.</title>
        <authorList>
            <person name="Reynolds H.T."/>
            <person name="Vijayakumar V."/>
            <person name="Gluck-Thaler E."/>
            <person name="Korotkin H.B."/>
            <person name="Matheny P.B."/>
            <person name="Slot J.C."/>
        </authorList>
    </citation>
    <scope>NUCLEOTIDE SEQUENCE [LARGE SCALE GENOMIC DNA]</scope>
    <source>
        <strain evidence="1 2">2629</strain>
    </source>
</reference>
<accession>A0A409YY67</accession>
<dbReference type="Proteomes" id="UP000284842">
    <property type="component" value="Unassembled WGS sequence"/>
</dbReference>